<comment type="pathway">
    <text evidence="4">Amino-acid biosynthesis; L-phenylalanine biosynthesis; phenylpyruvate from prephenate: step 1/1.</text>
</comment>
<evidence type="ECO:0000256" key="6">
    <source>
        <dbReference type="ARBA" id="ARBA00012404"/>
    </source>
</evidence>
<dbReference type="PROSITE" id="PS51671">
    <property type="entry name" value="ACT"/>
    <property type="match status" value="1"/>
</dbReference>
<evidence type="ECO:0000313" key="24">
    <source>
        <dbReference type="Proteomes" id="UP000502260"/>
    </source>
</evidence>
<dbReference type="Pfam" id="PF01817">
    <property type="entry name" value="CM_2"/>
    <property type="match status" value="1"/>
</dbReference>
<dbReference type="NCBIfam" id="TIGR01807">
    <property type="entry name" value="CM_P2"/>
    <property type="match status" value="1"/>
</dbReference>
<dbReference type="EC" id="4.2.1.51" evidence="7"/>
<dbReference type="FunFam" id="3.40.190.10:FF:000034">
    <property type="entry name" value="Chorismate mutase/prephenate dehydratase"/>
    <property type="match status" value="1"/>
</dbReference>
<evidence type="ECO:0000256" key="10">
    <source>
        <dbReference type="ARBA" id="ARBA00022605"/>
    </source>
</evidence>
<proteinExistence type="predicted"/>
<dbReference type="EC" id="5.4.99.5" evidence="6"/>
<dbReference type="Gene3D" id="1.20.59.10">
    <property type="entry name" value="Chorismate mutase"/>
    <property type="match status" value="1"/>
</dbReference>
<evidence type="ECO:0000256" key="3">
    <source>
        <dbReference type="ARBA" id="ARBA00004496"/>
    </source>
</evidence>
<evidence type="ECO:0000259" key="22">
    <source>
        <dbReference type="PROSITE" id="PS51671"/>
    </source>
</evidence>
<dbReference type="SUPFAM" id="SSF55021">
    <property type="entry name" value="ACT-like"/>
    <property type="match status" value="1"/>
</dbReference>
<gene>
    <name evidence="23" type="primary">pheA</name>
    <name evidence="23" type="ORF">SKTS_07270</name>
</gene>
<dbReference type="InterPro" id="IPR002912">
    <property type="entry name" value="ACT_dom"/>
</dbReference>
<evidence type="ECO:0000256" key="13">
    <source>
        <dbReference type="ARBA" id="ARBA00023235"/>
    </source>
</evidence>
<dbReference type="InterPro" id="IPR008242">
    <property type="entry name" value="Chor_mutase/pphenate_deHydtase"/>
</dbReference>
<dbReference type="PROSITE" id="PS51168">
    <property type="entry name" value="CHORISMATE_MUT_2"/>
    <property type="match status" value="1"/>
</dbReference>
<dbReference type="InterPro" id="IPR036979">
    <property type="entry name" value="CM_dom_sf"/>
</dbReference>
<dbReference type="PIRSF" id="PIRSF001500">
    <property type="entry name" value="Chor_mut_pdt_Ppr"/>
    <property type="match status" value="1"/>
</dbReference>
<reference evidence="24" key="1">
    <citation type="submission" date="2020-03" db="EMBL/GenBank/DDBJ databases">
        <title>Complete genome sequence of sulfur-oxidizing bacterium skT11.</title>
        <authorList>
            <person name="Kanda M."/>
            <person name="Kojima H."/>
            <person name="Fukui M."/>
        </authorList>
    </citation>
    <scope>NUCLEOTIDE SEQUENCE [LARGE SCALE GENOMIC DNA]</scope>
    <source>
        <strain evidence="24">skT11</strain>
    </source>
</reference>
<dbReference type="Gene3D" id="3.30.70.260">
    <property type="match status" value="1"/>
</dbReference>
<keyword evidence="9" id="KW-0963">Cytoplasm</keyword>
<sequence>MDKALQQHRAAIDAIDDEMLKLVNARAMHAQAIGALKGGGLIYRPEREAQVLRRVKENNPGPLSGESVARLFREIMSACLALEKPLKVAYLGPEGTFSQAAAIKHFGHAAHTEGCASIDDVFRNVEAGTVDYGVVPVENSTGGAVGTTLDLLLEAPLKVCGEVDLRVHQFLLRKPGTMAKAVKVYSHAQSLAQCHEWLNQHLPGAERIPVVSNTKAAKLASEDENAAAIAGEAAAEVYGLEKVAQNIEDEPNNTTRFLVIALHDAAPSGRDKTSLVLSSKNQPGAVYELLAPFARFGVSMSKLESRPSRTGLWEYMFFVDVEGHHQDEKVAQALAELRDKAAFLKILGSYPAAVL</sequence>
<evidence type="ECO:0000256" key="1">
    <source>
        <dbReference type="ARBA" id="ARBA00000824"/>
    </source>
</evidence>
<dbReference type="GO" id="GO:0009094">
    <property type="term" value="P:L-phenylalanine biosynthetic process"/>
    <property type="evidence" value="ECO:0007669"/>
    <property type="project" value="UniProtKB-UniPathway"/>
</dbReference>
<dbReference type="Proteomes" id="UP000502260">
    <property type="component" value="Chromosome"/>
</dbReference>
<dbReference type="RefSeq" id="WP_173060529.1">
    <property type="nucleotide sequence ID" value="NZ_AP022853.1"/>
</dbReference>
<dbReference type="SUPFAM" id="SSF53850">
    <property type="entry name" value="Periplasmic binding protein-like II"/>
    <property type="match status" value="1"/>
</dbReference>
<name>A0A6F8V9M8_9PROT</name>
<dbReference type="FunFam" id="3.30.70.260:FF:000012">
    <property type="entry name" value="Prephenate dehydratase"/>
    <property type="match status" value="1"/>
</dbReference>
<evidence type="ECO:0000256" key="19">
    <source>
        <dbReference type="PIRSR" id="PIRSR001500-2"/>
    </source>
</evidence>
<dbReference type="GO" id="GO:0046417">
    <property type="term" value="P:chorismate metabolic process"/>
    <property type="evidence" value="ECO:0007669"/>
    <property type="project" value="InterPro"/>
</dbReference>
<evidence type="ECO:0000256" key="14">
    <source>
        <dbReference type="ARBA" id="ARBA00023239"/>
    </source>
</evidence>
<dbReference type="GO" id="GO:0005737">
    <property type="term" value="C:cytoplasm"/>
    <property type="evidence" value="ECO:0007669"/>
    <property type="project" value="UniProtKB-SubCell"/>
</dbReference>
<evidence type="ECO:0000256" key="15">
    <source>
        <dbReference type="ARBA" id="ARBA00023268"/>
    </source>
</evidence>
<keyword evidence="10" id="KW-0028">Amino-acid biosynthesis</keyword>
<evidence type="ECO:0000259" key="21">
    <source>
        <dbReference type="PROSITE" id="PS51171"/>
    </source>
</evidence>
<dbReference type="PANTHER" id="PTHR21022:SF19">
    <property type="entry name" value="PREPHENATE DEHYDRATASE-RELATED"/>
    <property type="match status" value="1"/>
</dbReference>
<dbReference type="PROSITE" id="PS00857">
    <property type="entry name" value="PREPHENATE_DEHYDR_1"/>
    <property type="match status" value="1"/>
</dbReference>
<dbReference type="KEGG" id="slac:SKTS_07270"/>
<evidence type="ECO:0000256" key="17">
    <source>
        <dbReference type="ARBA" id="ARBA00031520"/>
    </source>
</evidence>
<evidence type="ECO:0000256" key="4">
    <source>
        <dbReference type="ARBA" id="ARBA00004741"/>
    </source>
</evidence>
<comment type="catalytic activity">
    <reaction evidence="1">
        <text>chorismate = prephenate</text>
        <dbReference type="Rhea" id="RHEA:13897"/>
        <dbReference type="ChEBI" id="CHEBI:29748"/>
        <dbReference type="ChEBI" id="CHEBI:29934"/>
        <dbReference type="EC" id="5.4.99.5"/>
    </reaction>
</comment>
<dbReference type="Gene3D" id="3.40.190.10">
    <property type="entry name" value="Periplasmic binding protein-like II"/>
    <property type="match status" value="2"/>
</dbReference>
<dbReference type="PROSITE" id="PS51171">
    <property type="entry name" value="PREPHENATE_DEHYDR_3"/>
    <property type="match status" value="1"/>
</dbReference>
<comment type="catalytic activity">
    <reaction evidence="18">
        <text>prephenate + H(+) = 3-phenylpyruvate + CO2 + H2O</text>
        <dbReference type="Rhea" id="RHEA:21648"/>
        <dbReference type="ChEBI" id="CHEBI:15377"/>
        <dbReference type="ChEBI" id="CHEBI:15378"/>
        <dbReference type="ChEBI" id="CHEBI:16526"/>
        <dbReference type="ChEBI" id="CHEBI:18005"/>
        <dbReference type="ChEBI" id="CHEBI:29934"/>
        <dbReference type="EC" id="4.2.1.51"/>
    </reaction>
</comment>
<comment type="subcellular location">
    <subcellularLocation>
        <location evidence="3">Cytoplasm</location>
    </subcellularLocation>
</comment>
<evidence type="ECO:0000256" key="5">
    <source>
        <dbReference type="ARBA" id="ARBA00004817"/>
    </source>
</evidence>
<dbReference type="InterPro" id="IPR002701">
    <property type="entry name" value="CM_II_prokaryot"/>
</dbReference>
<evidence type="ECO:0000256" key="11">
    <source>
        <dbReference type="ARBA" id="ARBA00023141"/>
    </source>
</evidence>
<dbReference type="GO" id="GO:0004106">
    <property type="term" value="F:chorismate mutase activity"/>
    <property type="evidence" value="ECO:0007669"/>
    <property type="project" value="UniProtKB-EC"/>
</dbReference>
<comment type="pathway">
    <text evidence="5">Metabolic intermediate biosynthesis; prephenate biosynthesis; prephenate from chorismate: step 1/1.</text>
</comment>
<evidence type="ECO:0000313" key="23">
    <source>
        <dbReference type="EMBL" id="BCB25841.1"/>
    </source>
</evidence>
<dbReference type="SMART" id="SM00830">
    <property type="entry name" value="CM_2"/>
    <property type="match status" value="1"/>
</dbReference>
<dbReference type="UniPathway" id="UPA00121">
    <property type="reaction ID" value="UER00345"/>
</dbReference>
<evidence type="ECO:0000256" key="8">
    <source>
        <dbReference type="ARBA" id="ARBA00014401"/>
    </source>
</evidence>
<accession>A0A6F8V9M8</accession>
<comment type="function">
    <text evidence="2">Catalyzes the Claisen rearrangement of chorismate to prephenate and the decarboxylation/dehydration of prephenate to phenylpyruvate.</text>
</comment>
<dbReference type="CDD" id="cd13630">
    <property type="entry name" value="PBP2_PDT_1"/>
    <property type="match status" value="1"/>
</dbReference>
<keyword evidence="13" id="KW-0413">Isomerase</keyword>
<dbReference type="EMBL" id="AP022853">
    <property type="protein sequence ID" value="BCB25841.1"/>
    <property type="molecule type" value="Genomic_DNA"/>
</dbReference>
<dbReference type="FunFam" id="3.40.190.10:FF:000029">
    <property type="entry name" value="Chorismate mutase/Prephenate dehydratase"/>
    <property type="match status" value="1"/>
</dbReference>
<keyword evidence="14" id="KW-0456">Lyase</keyword>
<evidence type="ECO:0000256" key="12">
    <source>
        <dbReference type="ARBA" id="ARBA00023222"/>
    </source>
</evidence>
<evidence type="ECO:0000256" key="18">
    <source>
        <dbReference type="ARBA" id="ARBA00047848"/>
    </source>
</evidence>
<dbReference type="PANTHER" id="PTHR21022">
    <property type="entry name" value="PREPHENATE DEHYDRATASE P PROTEIN"/>
    <property type="match status" value="1"/>
</dbReference>
<dbReference type="CDD" id="cd04905">
    <property type="entry name" value="ACT_CM-PDT"/>
    <property type="match status" value="1"/>
</dbReference>
<dbReference type="NCBIfam" id="NF008865">
    <property type="entry name" value="PRK11898.1"/>
    <property type="match status" value="1"/>
</dbReference>
<evidence type="ECO:0000256" key="16">
    <source>
        <dbReference type="ARBA" id="ARBA00031175"/>
    </source>
</evidence>
<dbReference type="Pfam" id="PF01842">
    <property type="entry name" value="ACT"/>
    <property type="match status" value="1"/>
</dbReference>
<dbReference type="UniPathway" id="UPA00120">
    <property type="reaction ID" value="UER00203"/>
</dbReference>
<dbReference type="AlphaFoldDB" id="A0A6F8V9M8"/>
<keyword evidence="24" id="KW-1185">Reference proteome</keyword>
<dbReference type="SUPFAM" id="SSF48600">
    <property type="entry name" value="Chorismate mutase II"/>
    <property type="match status" value="1"/>
</dbReference>
<dbReference type="GO" id="GO:0004664">
    <property type="term" value="F:prephenate dehydratase activity"/>
    <property type="evidence" value="ECO:0007669"/>
    <property type="project" value="UniProtKB-EC"/>
</dbReference>
<feature type="domain" description="ACT" evidence="22">
    <location>
        <begin position="274"/>
        <end position="351"/>
    </location>
</feature>
<dbReference type="PROSITE" id="PS00858">
    <property type="entry name" value="PREPHENATE_DEHYDR_2"/>
    <property type="match status" value="1"/>
</dbReference>
<evidence type="ECO:0000256" key="9">
    <source>
        <dbReference type="ARBA" id="ARBA00022490"/>
    </source>
</evidence>
<dbReference type="InterPro" id="IPR018528">
    <property type="entry name" value="Preph_deHydtase_CS"/>
</dbReference>
<evidence type="ECO:0000256" key="2">
    <source>
        <dbReference type="ARBA" id="ARBA00002364"/>
    </source>
</evidence>
<evidence type="ECO:0000256" key="7">
    <source>
        <dbReference type="ARBA" id="ARBA00013147"/>
    </source>
</evidence>
<protein>
    <recommendedName>
        <fullName evidence="8">Bifunctional chorismate mutase/prephenate dehydratase</fullName>
        <ecNumber evidence="7">4.2.1.51</ecNumber>
        <ecNumber evidence="6">5.4.99.5</ecNumber>
    </recommendedName>
    <alternativeName>
        <fullName evidence="17">Chorismate mutase-prephenate dehydratase</fullName>
    </alternativeName>
    <alternativeName>
        <fullName evidence="16">p-protein</fullName>
    </alternativeName>
</protein>
<feature type="site" description="Essential for prephenate dehydratase activity" evidence="19">
    <location>
        <position position="255"/>
    </location>
</feature>
<feature type="domain" description="Prephenate dehydratase" evidence="21">
    <location>
        <begin position="87"/>
        <end position="262"/>
    </location>
</feature>
<dbReference type="Pfam" id="PF00800">
    <property type="entry name" value="PDT"/>
    <property type="match status" value="1"/>
</dbReference>
<organism evidence="23 24">
    <name type="scientific">Sulfurimicrobium lacus</name>
    <dbReference type="NCBI Taxonomy" id="2715678"/>
    <lineage>
        <taxon>Bacteria</taxon>
        <taxon>Pseudomonadati</taxon>
        <taxon>Pseudomonadota</taxon>
        <taxon>Betaproteobacteria</taxon>
        <taxon>Nitrosomonadales</taxon>
        <taxon>Sulfuricellaceae</taxon>
        <taxon>Sulfurimicrobium</taxon>
    </lineage>
</organism>
<dbReference type="InterPro" id="IPR010957">
    <property type="entry name" value="G/b/e-P-prot_chorismate_mutase"/>
</dbReference>
<dbReference type="InterPro" id="IPR036263">
    <property type="entry name" value="Chorismate_II_sf"/>
</dbReference>
<evidence type="ECO:0000259" key="20">
    <source>
        <dbReference type="PROSITE" id="PS51168"/>
    </source>
</evidence>
<feature type="domain" description="Chorismate mutase" evidence="20">
    <location>
        <begin position="1"/>
        <end position="87"/>
    </location>
</feature>
<dbReference type="InterPro" id="IPR045865">
    <property type="entry name" value="ACT-like_dom_sf"/>
</dbReference>
<keyword evidence="15" id="KW-0511">Multifunctional enzyme</keyword>
<dbReference type="InterPro" id="IPR001086">
    <property type="entry name" value="Preph_deHydtase"/>
</dbReference>
<keyword evidence="12" id="KW-0584">Phenylalanine biosynthesis</keyword>
<keyword evidence="11" id="KW-0057">Aromatic amino acid biosynthesis</keyword>